<proteinExistence type="predicted"/>
<evidence type="ECO:0000256" key="1">
    <source>
        <dbReference type="SAM" id="Phobius"/>
    </source>
</evidence>
<sequence>MKKFMKYIILFLFIPFIFFAQEKHLQITNINNGETFVIKENKRVKIKTMNGEKLFGKLKFVDDNTILIDEKSLKLDEIKFIRKRSLSTTIIATSFIIVGAFTLGLAPILVIGDTQAALTAFLSSVGISSFAILLPSLSKKYSNSTYNFQIIELTN</sequence>
<dbReference type="SUPFAM" id="SSF50182">
    <property type="entry name" value="Sm-like ribonucleoproteins"/>
    <property type="match status" value="1"/>
</dbReference>
<dbReference type="RefSeq" id="WP_094415319.1">
    <property type="nucleotide sequence ID" value="NZ_NOXV01000278.1"/>
</dbReference>
<accession>A0A255Z2T6</accession>
<dbReference type="Gene3D" id="2.30.30.100">
    <property type="match status" value="1"/>
</dbReference>
<name>A0A255Z2T6_9FLAO</name>
<comment type="caution">
    <text evidence="2">The sequence shown here is derived from an EMBL/GenBank/DDBJ whole genome shotgun (WGS) entry which is preliminary data.</text>
</comment>
<evidence type="ECO:0000313" key="2">
    <source>
        <dbReference type="EMBL" id="OYQ35749.1"/>
    </source>
</evidence>
<dbReference type="OrthoDB" id="1358461at2"/>
<keyword evidence="3" id="KW-1185">Reference proteome</keyword>
<dbReference type="AlphaFoldDB" id="A0A255Z2T6"/>
<evidence type="ECO:0000313" key="3">
    <source>
        <dbReference type="Proteomes" id="UP000216605"/>
    </source>
</evidence>
<keyword evidence="1" id="KW-1133">Transmembrane helix</keyword>
<dbReference type="Proteomes" id="UP000216605">
    <property type="component" value="Unassembled WGS sequence"/>
</dbReference>
<dbReference type="EMBL" id="NOXV01000278">
    <property type="protein sequence ID" value="OYQ35749.1"/>
    <property type="molecule type" value="Genomic_DNA"/>
</dbReference>
<keyword evidence="1" id="KW-0812">Transmembrane</keyword>
<feature type="transmembrane region" description="Helical" evidence="1">
    <location>
        <begin position="116"/>
        <end position="134"/>
    </location>
</feature>
<protein>
    <submittedName>
        <fullName evidence="2">Uncharacterized protein</fullName>
    </submittedName>
</protein>
<feature type="transmembrane region" description="Helical" evidence="1">
    <location>
        <begin position="89"/>
        <end position="110"/>
    </location>
</feature>
<organism evidence="2 3">
    <name type="scientific">Flavobacterium cyanobacteriorum</name>
    <dbReference type="NCBI Taxonomy" id="2022802"/>
    <lineage>
        <taxon>Bacteria</taxon>
        <taxon>Pseudomonadati</taxon>
        <taxon>Bacteroidota</taxon>
        <taxon>Flavobacteriia</taxon>
        <taxon>Flavobacteriales</taxon>
        <taxon>Flavobacteriaceae</taxon>
        <taxon>Flavobacterium</taxon>
    </lineage>
</organism>
<gene>
    <name evidence="2" type="ORF">CHU92_10440</name>
</gene>
<keyword evidence="1" id="KW-0472">Membrane</keyword>
<dbReference type="InterPro" id="IPR010920">
    <property type="entry name" value="LSM_dom_sf"/>
</dbReference>
<reference evidence="2 3" key="1">
    <citation type="submission" date="2017-07" db="EMBL/GenBank/DDBJ databases">
        <title>Flavobacterium cyanobacteriorum sp. nov., isolated from cyanobacterial aggregates in a eutrophic lake.</title>
        <authorList>
            <person name="Cai H."/>
        </authorList>
    </citation>
    <scope>NUCLEOTIDE SEQUENCE [LARGE SCALE GENOMIC DNA]</scope>
    <source>
        <strain evidence="2 3">TH021</strain>
    </source>
</reference>